<evidence type="ECO:0000256" key="3">
    <source>
        <dbReference type="ARBA" id="ARBA00022448"/>
    </source>
</evidence>
<feature type="domain" description="Solute-binding protein family 5" evidence="5">
    <location>
        <begin position="60"/>
        <end position="410"/>
    </location>
</feature>
<evidence type="ECO:0000313" key="7">
    <source>
        <dbReference type="Proteomes" id="UP000248021"/>
    </source>
</evidence>
<comment type="caution">
    <text evidence="6">The sequence shown here is derived from an EMBL/GenBank/DDBJ whole genome shotgun (WGS) entry which is preliminary data.</text>
</comment>
<comment type="similarity">
    <text evidence="2">Belongs to the bacterial solute-binding protein 5 family.</text>
</comment>
<dbReference type="GO" id="GO:0030288">
    <property type="term" value="C:outer membrane-bounded periplasmic space"/>
    <property type="evidence" value="ECO:0007669"/>
    <property type="project" value="UniProtKB-ARBA"/>
</dbReference>
<dbReference type="Gene3D" id="3.90.76.10">
    <property type="entry name" value="Dipeptide-binding Protein, Domain 1"/>
    <property type="match status" value="1"/>
</dbReference>
<keyword evidence="4" id="KW-0732">Signal</keyword>
<dbReference type="InterPro" id="IPR000914">
    <property type="entry name" value="SBP_5_dom"/>
</dbReference>
<dbReference type="GO" id="GO:0015833">
    <property type="term" value="P:peptide transport"/>
    <property type="evidence" value="ECO:0007669"/>
    <property type="project" value="TreeGrafter"/>
</dbReference>
<accession>A0A2V3TUS4</accession>
<name>A0A2V3TUS4_9HYPH</name>
<keyword evidence="7" id="KW-1185">Reference proteome</keyword>
<dbReference type="GO" id="GO:1904680">
    <property type="term" value="F:peptide transmembrane transporter activity"/>
    <property type="evidence" value="ECO:0007669"/>
    <property type="project" value="TreeGrafter"/>
</dbReference>
<dbReference type="PIRSF" id="PIRSF002741">
    <property type="entry name" value="MppA"/>
    <property type="match status" value="1"/>
</dbReference>
<dbReference type="Proteomes" id="UP000248021">
    <property type="component" value="Unassembled WGS sequence"/>
</dbReference>
<dbReference type="EMBL" id="QJJK01000016">
    <property type="protein sequence ID" value="PXW52509.1"/>
    <property type="molecule type" value="Genomic_DNA"/>
</dbReference>
<evidence type="ECO:0000256" key="4">
    <source>
        <dbReference type="ARBA" id="ARBA00022729"/>
    </source>
</evidence>
<sequence length="488" mass="53299">MIFGAASGSRPASAADSGVTVASLPLLTFDPAFARTVQDLSIMSQVYSSLTTASFVDGSLVPNLAREWTDVDGKEFTFKLVPGAKFANGEPLDANAVVWNFKRLLDPATQSTVIADFNMISSVEAPDPTTVVIKTSTPWLELPRRLSAISFLAPEWSKTHNPKVEVNPSGPYVVVNYDFASHVTLKRNENFFGEKAAFENATYRVIGNSQTRVTSLRSGELNFANNISPLDVQQLSSLQDLNVGAIPGRRVHVLRFNMLRDSVKDVRVRQALNYAINKDLITASIYRGQTKAATTQVLIPGQVGFDETMKAWPYDPAKARQLLAEAGYAKGLTLSLGVSDEYLQAPQAAQAIAAQLAEVGVTIKLQIVPTAIWTSFITDAQKGTDLLYLGFSSTTGTSTELMNQFTGKGRYTWGPSNPDYDAAVEKVKTATSLESQAELIRKANRILADDAQLVYLWPQPFTYAVSKSVEWTPRADDRPRASDMRPAK</sequence>
<keyword evidence="3" id="KW-0813">Transport</keyword>
<dbReference type="Gene3D" id="3.40.190.10">
    <property type="entry name" value="Periplasmic binding protein-like II"/>
    <property type="match status" value="1"/>
</dbReference>
<dbReference type="PANTHER" id="PTHR30290:SF10">
    <property type="entry name" value="PERIPLASMIC OLIGOPEPTIDE-BINDING PROTEIN-RELATED"/>
    <property type="match status" value="1"/>
</dbReference>
<dbReference type="CDD" id="cd00995">
    <property type="entry name" value="PBP2_NikA_DppA_OppA_like"/>
    <property type="match status" value="1"/>
</dbReference>
<dbReference type="InterPro" id="IPR039424">
    <property type="entry name" value="SBP_5"/>
</dbReference>
<reference evidence="6 7" key="1">
    <citation type="submission" date="2018-05" db="EMBL/GenBank/DDBJ databases">
        <title>Genomic Encyclopedia of Type Strains, Phase IV (KMG-IV): sequencing the most valuable type-strain genomes for metagenomic binning, comparative biology and taxonomic classification.</title>
        <authorList>
            <person name="Goeker M."/>
        </authorList>
    </citation>
    <scope>NUCLEOTIDE SEQUENCE [LARGE SCALE GENOMIC DNA]</scope>
    <source>
        <strain evidence="6 7">DSM 6462</strain>
    </source>
</reference>
<gene>
    <name evidence="6" type="ORF">C7450_11683</name>
</gene>
<proteinExistence type="inferred from homology"/>
<evidence type="ECO:0000259" key="5">
    <source>
        <dbReference type="Pfam" id="PF00496"/>
    </source>
</evidence>
<comment type="subcellular location">
    <subcellularLocation>
        <location evidence="1">Periplasm</location>
    </subcellularLocation>
</comment>
<protein>
    <submittedName>
        <fullName evidence="6">Peptide/nickel transport system substrate-binding protein</fullName>
    </submittedName>
</protein>
<dbReference type="AlphaFoldDB" id="A0A2V3TUS4"/>
<evidence type="ECO:0000256" key="2">
    <source>
        <dbReference type="ARBA" id="ARBA00005695"/>
    </source>
</evidence>
<dbReference type="PANTHER" id="PTHR30290">
    <property type="entry name" value="PERIPLASMIC BINDING COMPONENT OF ABC TRANSPORTER"/>
    <property type="match status" value="1"/>
</dbReference>
<evidence type="ECO:0000313" key="6">
    <source>
        <dbReference type="EMBL" id="PXW52509.1"/>
    </source>
</evidence>
<dbReference type="Gene3D" id="3.10.105.10">
    <property type="entry name" value="Dipeptide-binding Protein, Domain 3"/>
    <property type="match status" value="1"/>
</dbReference>
<evidence type="ECO:0000256" key="1">
    <source>
        <dbReference type="ARBA" id="ARBA00004418"/>
    </source>
</evidence>
<dbReference type="GO" id="GO:0043190">
    <property type="term" value="C:ATP-binding cassette (ABC) transporter complex"/>
    <property type="evidence" value="ECO:0007669"/>
    <property type="project" value="InterPro"/>
</dbReference>
<dbReference type="SUPFAM" id="SSF53850">
    <property type="entry name" value="Periplasmic binding protein-like II"/>
    <property type="match status" value="1"/>
</dbReference>
<dbReference type="Pfam" id="PF00496">
    <property type="entry name" value="SBP_bac_5"/>
    <property type="match status" value="1"/>
</dbReference>
<organism evidence="6 7">
    <name type="scientific">Chelatococcus asaccharovorans</name>
    <dbReference type="NCBI Taxonomy" id="28210"/>
    <lineage>
        <taxon>Bacteria</taxon>
        <taxon>Pseudomonadati</taxon>
        <taxon>Pseudomonadota</taxon>
        <taxon>Alphaproteobacteria</taxon>
        <taxon>Hyphomicrobiales</taxon>
        <taxon>Chelatococcaceae</taxon>
        <taxon>Chelatococcus</taxon>
    </lineage>
</organism>
<dbReference type="InterPro" id="IPR030678">
    <property type="entry name" value="Peptide/Ni-bd"/>
</dbReference>